<sequence>MEPVSTKEFNLDLSVIKDAISWEILRQRRIEFQNDFQQLRATLPISEWMDLVNQMHDLITTRALELCEQDMVEAGYGQPPVSYSFIVFGSAGRMESTMWSDQDNGLIISDELHNNKDEFFEKFAIALCDKLAYLGYEKCLGKVMCSESMWRKTLQDWKKTLMEWRSDLSWEPVRYLIIASDVRHVAGDSRLTVEFKEMLHQGFQEVPELQYAILRNTVRHKATLNLLGQVVTERFGEHAGGFDIKYGVYIPLVNFVRFMSLQLGVKETSTYRRLDKLISLDSGNILLENCQKAFDTAIYMRVSTPYEELDGLFISSNYMSEEELTSKPLMHELRESLGVVRRIHRALQRMLRFAERRKA</sequence>
<dbReference type="CDD" id="cd05401">
    <property type="entry name" value="NT_GlnE_GlnD_like"/>
    <property type="match status" value="1"/>
</dbReference>
<dbReference type="InterPro" id="IPR018821">
    <property type="entry name" value="DUF294_put_nucleoTrafse_sb-bd"/>
</dbReference>
<dbReference type="EMBL" id="LSFN01000005">
    <property type="protein sequence ID" value="OAB76980.1"/>
    <property type="molecule type" value="Genomic_DNA"/>
</dbReference>
<dbReference type="InterPro" id="IPR005105">
    <property type="entry name" value="GlnD_Uridyltrans_N"/>
</dbReference>
<accession>A0A167FWU9</accession>
<proteinExistence type="predicted"/>
<organism evidence="3 4">
    <name type="scientific">Paenibacillus crassostreae</name>
    <dbReference type="NCBI Taxonomy" id="1763538"/>
    <lineage>
        <taxon>Bacteria</taxon>
        <taxon>Bacillati</taxon>
        <taxon>Bacillota</taxon>
        <taxon>Bacilli</taxon>
        <taxon>Bacillales</taxon>
        <taxon>Paenibacillaceae</taxon>
        <taxon>Paenibacillus</taxon>
    </lineage>
</organism>
<gene>
    <name evidence="3" type="ORF">PNBC_06195</name>
</gene>
<feature type="domain" description="Protein-PII uridylyltransferase N-terminal" evidence="1">
    <location>
        <begin position="41"/>
        <end position="165"/>
    </location>
</feature>
<dbReference type="KEGG" id="pcx:LPB68_18540"/>
<dbReference type="OrthoDB" id="9810963at2"/>
<dbReference type="Proteomes" id="UP000077134">
    <property type="component" value="Unassembled WGS sequence"/>
</dbReference>
<evidence type="ECO:0000313" key="4">
    <source>
        <dbReference type="Proteomes" id="UP000077134"/>
    </source>
</evidence>
<dbReference type="Pfam" id="PF10335">
    <property type="entry name" value="DUF294_C"/>
    <property type="match status" value="1"/>
</dbReference>
<feature type="domain" description="DUF294" evidence="2">
    <location>
        <begin position="209"/>
        <end position="349"/>
    </location>
</feature>
<comment type="caution">
    <text evidence="3">The sequence shown here is derived from an EMBL/GenBank/DDBJ whole genome shotgun (WGS) entry which is preliminary data.</text>
</comment>
<reference evidence="3 4" key="1">
    <citation type="submission" date="2016-02" db="EMBL/GenBank/DDBJ databases">
        <title>Paenibacillus sp. LPB0068, isolated from Crassostrea gigas.</title>
        <authorList>
            <person name="Shin S.-K."/>
            <person name="Yi H."/>
        </authorList>
    </citation>
    <scope>NUCLEOTIDE SEQUENCE [LARGE SCALE GENOMIC DNA]</scope>
    <source>
        <strain evidence="3 4">LPB0068</strain>
    </source>
</reference>
<evidence type="ECO:0000259" key="1">
    <source>
        <dbReference type="Pfam" id="PF03445"/>
    </source>
</evidence>
<protein>
    <submittedName>
        <fullName evidence="3">Signal transduction protein</fullName>
    </submittedName>
</protein>
<dbReference type="STRING" id="1763538.LPB68_18540"/>
<dbReference type="RefSeq" id="WP_068656221.1">
    <property type="nucleotide sequence ID" value="NZ_CP017770.1"/>
</dbReference>
<dbReference type="GO" id="GO:0008773">
    <property type="term" value="F:[protein-PII] uridylyltransferase activity"/>
    <property type="evidence" value="ECO:0007669"/>
    <property type="project" value="InterPro"/>
</dbReference>
<name>A0A167FWU9_9BACL</name>
<dbReference type="AlphaFoldDB" id="A0A167FWU9"/>
<evidence type="ECO:0000259" key="2">
    <source>
        <dbReference type="Pfam" id="PF10335"/>
    </source>
</evidence>
<dbReference type="Pfam" id="PF03445">
    <property type="entry name" value="DUF294"/>
    <property type="match status" value="1"/>
</dbReference>
<evidence type="ECO:0000313" key="3">
    <source>
        <dbReference type="EMBL" id="OAB76980.1"/>
    </source>
</evidence>
<keyword evidence="4" id="KW-1185">Reference proteome</keyword>